<comment type="caution">
    <text evidence="1">The sequence shown here is derived from an EMBL/GenBank/DDBJ whole genome shotgun (WGS) entry which is preliminary data.</text>
</comment>
<evidence type="ECO:0008006" key="3">
    <source>
        <dbReference type="Google" id="ProtNLM"/>
    </source>
</evidence>
<feature type="non-terminal residue" evidence="1">
    <location>
        <position position="1"/>
    </location>
</feature>
<sequence>MAPSSGFTFPDPPSTPAPVAHLLLNVPPNSIEAGITTSYIGELESQIALLDKAPASLQIRRADLVQSVKTHKAILSPIRRLPPEILGEVFSLILETTFHFDLISEHAPWLFTRICQRWSAVALATPALWSKIFLDLDRVEGQDMVQLINTYLQRSAKLPLTIKIT</sequence>
<dbReference type="EMBL" id="JARIHO010000054">
    <property type="protein sequence ID" value="KAJ7319303.1"/>
    <property type="molecule type" value="Genomic_DNA"/>
</dbReference>
<gene>
    <name evidence="1" type="ORF">DFH08DRAFT_713752</name>
</gene>
<reference evidence="1" key="1">
    <citation type="submission" date="2023-03" db="EMBL/GenBank/DDBJ databases">
        <title>Massive genome expansion in bonnet fungi (Mycena s.s.) driven by repeated elements and novel gene families across ecological guilds.</title>
        <authorList>
            <consortium name="Lawrence Berkeley National Laboratory"/>
            <person name="Harder C.B."/>
            <person name="Miyauchi S."/>
            <person name="Viragh M."/>
            <person name="Kuo A."/>
            <person name="Thoen E."/>
            <person name="Andreopoulos B."/>
            <person name="Lu D."/>
            <person name="Skrede I."/>
            <person name="Drula E."/>
            <person name="Henrissat B."/>
            <person name="Morin E."/>
            <person name="Kohler A."/>
            <person name="Barry K."/>
            <person name="LaButti K."/>
            <person name="Morin E."/>
            <person name="Salamov A."/>
            <person name="Lipzen A."/>
            <person name="Mereny Z."/>
            <person name="Hegedus B."/>
            <person name="Baldrian P."/>
            <person name="Stursova M."/>
            <person name="Weitz H."/>
            <person name="Taylor A."/>
            <person name="Grigoriev I.V."/>
            <person name="Nagy L.G."/>
            <person name="Martin F."/>
            <person name="Kauserud H."/>
        </authorList>
    </citation>
    <scope>NUCLEOTIDE SEQUENCE</scope>
    <source>
        <strain evidence="1">CBHHK002</strain>
    </source>
</reference>
<dbReference type="Proteomes" id="UP001218218">
    <property type="component" value="Unassembled WGS sequence"/>
</dbReference>
<organism evidence="1 2">
    <name type="scientific">Mycena albidolilacea</name>
    <dbReference type="NCBI Taxonomy" id="1033008"/>
    <lineage>
        <taxon>Eukaryota</taxon>
        <taxon>Fungi</taxon>
        <taxon>Dikarya</taxon>
        <taxon>Basidiomycota</taxon>
        <taxon>Agaricomycotina</taxon>
        <taxon>Agaricomycetes</taxon>
        <taxon>Agaricomycetidae</taxon>
        <taxon>Agaricales</taxon>
        <taxon>Marasmiineae</taxon>
        <taxon>Mycenaceae</taxon>
        <taxon>Mycena</taxon>
    </lineage>
</organism>
<protein>
    <recommendedName>
        <fullName evidence="3">F-box domain-containing protein</fullName>
    </recommendedName>
</protein>
<dbReference type="AlphaFoldDB" id="A0AAD6ZF32"/>
<evidence type="ECO:0000313" key="2">
    <source>
        <dbReference type="Proteomes" id="UP001218218"/>
    </source>
</evidence>
<evidence type="ECO:0000313" key="1">
    <source>
        <dbReference type="EMBL" id="KAJ7319303.1"/>
    </source>
</evidence>
<proteinExistence type="predicted"/>
<name>A0AAD6ZF32_9AGAR</name>
<keyword evidence="2" id="KW-1185">Reference proteome</keyword>
<accession>A0AAD6ZF32</accession>